<feature type="domain" description="RNase H type-1" evidence="1">
    <location>
        <begin position="7"/>
        <end position="68"/>
    </location>
</feature>
<accession>A0A8T3C4R3</accession>
<sequence length="78" mass="9157">MMDAKGLIIEGDNLNIMKHLQCSIIHGTRMEEHGENEDLCFLKGFETILFHFAKRDCNKLAHFCANYALKVDFFFWMN</sequence>
<organism evidence="2 3">
    <name type="scientific">Dendrobium nobile</name>
    <name type="common">Orchid</name>
    <dbReference type="NCBI Taxonomy" id="94219"/>
    <lineage>
        <taxon>Eukaryota</taxon>
        <taxon>Viridiplantae</taxon>
        <taxon>Streptophyta</taxon>
        <taxon>Embryophyta</taxon>
        <taxon>Tracheophyta</taxon>
        <taxon>Spermatophyta</taxon>
        <taxon>Magnoliopsida</taxon>
        <taxon>Liliopsida</taxon>
        <taxon>Asparagales</taxon>
        <taxon>Orchidaceae</taxon>
        <taxon>Epidendroideae</taxon>
        <taxon>Malaxideae</taxon>
        <taxon>Dendrobiinae</taxon>
        <taxon>Dendrobium</taxon>
    </lineage>
</organism>
<gene>
    <name evidence="2" type="ORF">KFK09_003891</name>
</gene>
<dbReference type="GO" id="GO:0004523">
    <property type="term" value="F:RNA-DNA hybrid ribonuclease activity"/>
    <property type="evidence" value="ECO:0007669"/>
    <property type="project" value="InterPro"/>
</dbReference>
<dbReference type="GO" id="GO:0003676">
    <property type="term" value="F:nucleic acid binding"/>
    <property type="evidence" value="ECO:0007669"/>
    <property type="project" value="InterPro"/>
</dbReference>
<evidence type="ECO:0000313" key="2">
    <source>
        <dbReference type="EMBL" id="KAI0524518.1"/>
    </source>
</evidence>
<dbReference type="InterPro" id="IPR002156">
    <property type="entry name" value="RNaseH_domain"/>
</dbReference>
<reference evidence="2" key="1">
    <citation type="journal article" date="2022" name="Front. Genet.">
        <title>Chromosome-Scale Assembly of the Dendrobium nobile Genome Provides Insights Into the Molecular Mechanism of the Biosynthesis of the Medicinal Active Ingredient of Dendrobium.</title>
        <authorList>
            <person name="Xu Q."/>
            <person name="Niu S.-C."/>
            <person name="Li K.-L."/>
            <person name="Zheng P.-J."/>
            <person name="Zhang X.-J."/>
            <person name="Jia Y."/>
            <person name="Liu Y."/>
            <person name="Niu Y.-X."/>
            <person name="Yu L.-H."/>
            <person name="Chen D.-F."/>
            <person name="Zhang G.-Q."/>
        </authorList>
    </citation>
    <scope>NUCLEOTIDE SEQUENCE</scope>
    <source>
        <tissue evidence="2">Leaf</tissue>
    </source>
</reference>
<evidence type="ECO:0000313" key="3">
    <source>
        <dbReference type="Proteomes" id="UP000829196"/>
    </source>
</evidence>
<name>A0A8T3C4R3_DENNO</name>
<dbReference type="EMBL" id="JAGYWB010000004">
    <property type="protein sequence ID" value="KAI0524518.1"/>
    <property type="molecule type" value="Genomic_DNA"/>
</dbReference>
<dbReference type="Proteomes" id="UP000829196">
    <property type="component" value="Unassembled WGS sequence"/>
</dbReference>
<dbReference type="AlphaFoldDB" id="A0A8T3C4R3"/>
<proteinExistence type="predicted"/>
<protein>
    <recommendedName>
        <fullName evidence="1">RNase H type-1 domain-containing protein</fullName>
    </recommendedName>
</protein>
<dbReference type="SMR" id="A0A8T3C4R3"/>
<keyword evidence="3" id="KW-1185">Reference proteome</keyword>
<evidence type="ECO:0000259" key="1">
    <source>
        <dbReference type="Pfam" id="PF13456"/>
    </source>
</evidence>
<dbReference type="Pfam" id="PF13456">
    <property type="entry name" value="RVT_3"/>
    <property type="match status" value="1"/>
</dbReference>
<comment type="caution">
    <text evidence="2">The sequence shown here is derived from an EMBL/GenBank/DDBJ whole genome shotgun (WGS) entry which is preliminary data.</text>
</comment>